<proteinExistence type="predicted"/>
<gene>
    <name evidence="1" type="ORF">OB144RH_06625</name>
</gene>
<reference evidence="1 2" key="1">
    <citation type="submission" date="2024-02" db="EMBL/GenBank/DDBJ databases">
        <authorList>
            <person name="Nijsse B."/>
            <person name="Sprong H."/>
        </authorList>
    </citation>
    <scope>NUCLEOTIDE SEQUENCE [LARGE SCALE GENOMIC DNA]</scope>
    <source>
        <strain evidence="1">OB144</strain>
    </source>
</reference>
<name>A0ABP0T5S7_RICHE</name>
<sequence length="54" mass="6257">MPQENNSPSYVSQAFCKNASKQLKEFKNLSYDNICTLTQDFLKIEKAFKCALFM</sequence>
<dbReference type="RefSeq" id="WP_010422972.1">
    <property type="nucleotide sequence ID" value="NZ_OY974080.1"/>
</dbReference>
<dbReference type="Proteomes" id="UP001642485">
    <property type="component" value="Chromosome"/>
</dbReference>
<evidence type="ECO:0000313" key="1">
    <source>
        <dbReference type="EMBL" id="CAK9121446.1"/>
    </source>
</evidence>
<protein>
    <submittedName>
        <fullName evidence="1">Protein-tyrosine-phosphatase</fullName>
    </submittedName>
</protein>
<organism evidence="1 2">
    <name type="scientific">Rickettsia helvetica</name>
    <dbReference type="NCBI Taxonomy" id="35789"/>
    <lineage>
        <taxon>Bacteria</taxon>
        <taxon>Pseudomonadati</taxon>
        <taxon>Pseudomonadota</taxon>
        <taxon>Alphaproteobacteria</taxon>
        <taxon>Rickettsiales</taxon>
        <taxon>Rickettsiaceae</taxon>
        <taxon>Rickettsieae</taxon>
        <taxon>Rickettsia</taxon>
        <taxon>spotted fever group</taxon>
    </lineage>
</organism>
<keyword evidence="2" id="KW-1185">Reference proteome</keyword>
<accession>A0ABP0T5S7</accession>
<dbReference type="EMBL" id="OZ018776">
    <property type="protein sequence ID" value="CAK9121446.1"/>
    <property type="molecule type" value="Genomic_DNA"/>
</dbReference>
<evidence type="ECO:0000313" key="2">
    <source>
        <dbReference type="Proteomes" id="UP001642485"/>
    </source>
</evidence>